<dbReference type="RefSeq" id="WP_367887256.1">
    <property type="nucleotide sequence ID" value="NZ_CP130612.1"/>
</dbReference>
<dbReference type="Gene3D" id="3.40.50.1820">
    <property type="entry name" value="alpha/beta hydrolase"/>
    <property type="match status" value="1"/>
</dbReference>
<name>A0AA49JT68_9BACT</name>
<dbReference type="PANTHER" id="PTHR22946">
    <property type="entry name" value="DIENELACTONE HYDROLASE DOMAIN-CONTAINING PROTEIN-RELATED"/>
    <property type="match status" value="1"/>
</dbReference>
<dbReference type="EMBL" id="CP130613">
    <property type="protein sequence ID" value="WKW14467.1"/>
    <property type="molecule type" value="Genomic_DNA"/>
</dbReference>
<gene>
    <name evidence="2" type="ORF">Strain138_000812</name>
    <name evidence="3" type="ORF">Strain318_000812</name>
</gene>
<feature type="transmembrane region" description="Helical" evidence="1">
    <location>
        <begin position="7"/>
        <end position="27"/>
    </location>
</feature>
<accession>A0AA49JT68</accession>
<keyword evidence="1" id="KW-0472">Membrane</keyword>
<accession>A0AA49JYM6</accession>
<evidence type="ECO:0000313" key="3">
    <source>
        <dbReference type="EMBL" id="WKW14467.1"/>
    </source>
</evidence>
<keyword evidence="4" id="KW-1185">Reference proteome</keyword>
<dbReference type="InterPro" id="IPR029058">
    <property type="entry name" value="AB_hydrolase_fold"/>
</dbReference>
<keyword evidence="1" id="KW-1133">Transmembrane helix</keyword>
<proteinExistence type="predicted"/>
<protein>
    <recommendedName>
        <fullName evidence="5">Peptidase S9 prolyl oligopeptidase catalytic domain-containing protein</fullName>
    </recommendedName>
</protein>
<dbReference type="InterPro" id="IPR050261">
    <property type="entry name" value="FrsA_esterase"/>
</dbReference>
<reference evidence="2" key="1">
    <citation type="submission" date="2023-07" db="EMBL/GenBank/DDBJ databases">
        <authorList>
            <person name="Haufschild T."/>
            <person name="Kallscheuer N."/>
            <person name="Hammer J."/>
            <person name="Kohn T."/>
            <person name="Kabuu M."/>
            <person name="Jogler M."/>
            <person name="Wohfarth N."/>
            <person name="Heuer A."/>
            <person name="Rohde M."/>
            <person name="van Teeseling M.C.F."/>
            <person name="Jogler C."/>
        </authorList>
    </citation>
    <scope>NUCLEOTIDE SEQUENCE</scope>
    <source>
        <strain evidence="2">Strain 138</strain>
        <strain evidence="3">Strain 318</strain>
    </source>
</reference>
<keyword evidence="1" id="KW-0812">Transmembrane</keyword>
<sequence length="318" mass="34870">MRRIWRWIAGSIAVALIGAAAMLAWLLRDPVPYFEARRGQVTAIEEESTTDSAGTREIHLRLTSNTGQRIALAIRRPIPAATERDSTRRPLFLILGGHERGRGAGALIGDTRGAVFASLEYPFEGNHRAKGLEIVAQVPLIRRALYDTPPAVHLALDYLLARADVDSTRVELVGASFGAPFATIAAARDPRVTRLWLAHGGGDTHAMIDRGLEKEIPNRWLRAPVSHLANVLASGPRFTPERWIAQVAPRPVVMLNAEADEKIPRRSVEILYAAALAPKELVWLPGNHMQGNRPDVLRQLVDAMMVRAYPSSAATPPD</sequence>
<dbReference type="EMBL" id="CP130612">
    <property type="protein sequence ID" value="WKW11557.1"/>
    <property type="molecule type" value="Genomic_DNA"/>
</dbReference>
<dbReference type="Proteomes" id="UP001229955">
    <property type="component" value="Chromosome"/>
</dbReference>
<evidence type="ECO:0008006" key="5">
    <source>
        <dbReference type="Google" id="ProtNLM"/>
    </source>
</evidence>
<dbReference type="KEGG" id="pspc:Strain318_000812"/>
<evidence type="ECO:0000313" key="2">
    <source>
        <dbReference type="EMBL" id="WKW11557.1"/>
    </source>
</evidence>
<dbReference type="AlphaFoldDB" id="A0AA49JT68"/>
<dbReference type="SUPFAM" id="SSF53474">
    <property type="entry name" value="alpha/beta-Hydrolases"/>
    <property type="match status" value="1"/>
</dbReference>
<evidence type="ECO:0000313" key="4">
    <source>
        <dbReference type="Proteomes" id="UP001229955"/>
    </source>
</evidence>
<evidence type="ECO:0000256" key="1">
    <source>
        <dbReference type="SAM" id="Phobius"/>
    </source>
</evidence>
<organism evidence="2">
    <name type="scientific">Pseudogemmatithrix spongiicola</name>
    <dbReference type="NCBI Taxonomy" id="3062599"/>
    <lineage>
        <taxon>Bacteria</taxon>
        <taxon>Pseudomonadati</taxon>
        <taxon>Gemmatimonadota</taxon>
        <taxon>Gemmatimonadia</taxon>
        <taxon>Gemmatimonadales</taxon>
        <taxon>Gemmatimonadaceae</taxon>
        <taxon>Pseudogemmatithrix</taxon>
    </lineage>
</organism>